<name>A0AAP0X9F7_9PSED</name>
<dbReference type="EMBL" id="CP071706">
    <property type="protein sequence ID" value="KDN98058.2"/>
    <property type="molecule type" value="Genomic_DNA"/>
</dbReference>
<reference evidence="2 3" key="1">
    <citation type="journal article" date="2014" name="Genome Announc.">
        <title>Genome Sequence of Pseudomonas sp. Strain P482, a Tomato Rhizosphere Isolate with Broad-Spectrum Antimicrobial Activity.</title>
        <authorList>
            <person name="Krzyzanowska D.M."/>
            <person name="Ossowicki A."/>
            <person name="Jafra S."/>
        </authorList>
    </citation>
    <scope>NUCLEOTIDE SEQUENCE [LARGE SCALE GENOMIC DNA]</scope>
    <source>
        <strain evidence="2 3">P482</strain>
    </source>
</reference>
<sequence>MLLSPHFTLAEMTVSETAARRGIDNTPNEQIISNLQRLSAGLEEIRSLIGRPILVSSGFRSQALNQAIGGSAGSVHTQGLAADINAAGLSPRELAMRVMDSDLVFDQLILEFGQWVHFGLSANVPRRQVLTIRYDSGYLPGLV</sequence>
<evidence type="ECO:0000259" key="1">
    <source>
        <dbReference type="Pfam" id="PF08291"/>
    </source>
</evidence>
<evidence type="ECO:0000313" key="2">
    <source>
        <dbReference type="EMBL" id="KDN98058.2"/>
    </source>
</evidence>
<dbReference type="RefSeq" id="WP_010223343.1">
    <property type="nucleotide sequence ID" value="NZ_CATKPL010000015.1"/>
</dbReference>
<dbReference type="KEGG" id="pdw:BV82_3941"/>
<dbReference type="AlphaFoldDB" id="A0AAP0X9F7"/>
<dbReference type="InterPro" id="IPR013230">
    <property type="entry name" value="Peptidase_M15A_C"/>
</dbReference>
<proteinExistence type="predicted"/>
<reference evidence="2 3" key="2">
    <citation type="journal article" date="2016" name="Front. Microbiol.">
        <title>When Genome-Based Approach Meets the 'Old but Good': Revealing Genes Involved in the Antibacterial Activity of Pseudomonas sp. P482 against Soft Rot Pathogens.</title>
        <authorList>
            <person name="Krzyzanowska D.M."/>
            <person name="Ossowicki A."/>
            <person name="Rajewska M."/>
            <person name="Maciag T."/>
            <person name="Jablonska M."/>
            <person name="Obuchowski M."/>
            <person name="Heeb S."/>
            <person name="Jafra S."/>
        </authorList>
    </citation>
    <scope>NUCLEOTIDE SEQUENCE [LARGE SCALE GENOMIC DNA]</scope>
    <source>
        <strain evidence="2 3">P482</strain>
    </source>
</reference>
<gene>
    <name evidence="2" type="ORF">BV82_3941</name>
</gene>
<organism evidence="2 3">
    <name type="scientific">Pseudomonas donghuensis</name>
    <dbReference type="NCBI Taxonomy" id="1163398"/>
    <lineage>
        <taxon>Bacteria</taxon>
        <taxon>Pseudomonadati</taxon>
        <taxon>Pseudomonadota</taxon>
        <taxon>Gammaproteobacteria</taxon>
        <taxon>Pseudomonadales</taxon>
        <taxon>Pseudomonadaceae</taxon>
        <taxon>Pseudomonas</taxon>
    </lineage>
</organism>
<dbReference type="SUPFAM" id="SSF55166">
    <property type="entry name" value="Hedgehog/DD-peptidase"/>
    <property type="match status" value="1"/>
</dbReference>
<dbReference type="Pfam" id="PF08291">
    <property type="entry name" value="Peptidase_M15_3"/>
    <property type="match status" value="1"/>
</dbReference>
<dbReference type="GeneID" id="98284330"/>
<feature type="domain" description="Peptidase M15A C-terminal" evidence="1">
    <location>
        <begin position="5"/>
        <end position="117"/>
    </location>
</feature>
<evidence type="ECO:0000313" key="3">
    <source>
        <dbReference type="Proteomes" id="UP000027121"/>
    </source>
</evidence>
<dbReference type="Gene3D" id="3.30.1380.10">
    <property type="match status" value="1"/>
</dbReference>
<dbReference type="Proteomes" id="UP000027121">
    <property type="component" value="Chromosome"/>
</dbReference>
<dbReference type="InterPro" id="IPR009045">
    <property type="entry name" value="Zn_M74/Hedgehog-like"/>
</dbReference>
<keyword evidence="3" id="KW-1185">Reference proteome</keyword>
<protein>
    <submittedName>
        <fullName evidence="2">Peptidase M15</fullName>
    </submittedName>
</protein>
<accession>A0AAP0X9F7</accession>